<evidence type="ECO:0000256" key="3">
    <source>
        <dbReference type="HAMAP-Rule" id="MF_00108"/>
    </source>
</evidence>
<dbReference type="InterPro" id="IPR034683">
    <property type="entry name" value="IspD/TarI"/>
</dbReference>
<dbReference type="InterPro" id="IPR029044">
    <property type="entry name" value="Nucleotide-diphossugar_trans"/>
</dbReference>
<feature type="site" description="Positions MEP for the nucleophilic attack" evidence="3">
    <location>
        <position position="154"/>
    </location>
</feature>
<proteinExistence type="inferred from homology"/>
<dbReference type="GO" id="GO:0050518">
    <property type="term" value="F:2-C-methyl-D-erythritol 4-phosphate cytidylyltransferase activity"/>
    <property type="evidence" value="ECO:0007669"/>
    <property type="project" value="UniProtKB-EC"/>
</dbReference>
<dbReference type="Proteomes" id="UP001595741">
    <property type="component" value="Unassembled WGS sequence"/>
</dbReference>
<feature type="site" description="Positions MEP for the nucleophilic attack" evidence="3">
    <location>
        <position position="208"/>
    </location>
</feature>
<dbReference type="RefSeq" id="WP_386094230.1">
    <property type="nucleotide sequence ID" value="NZ_JBHRXN010000036.1"/>
</dbReference>
<dbReference type="SUPFAM" id="SSF53448">
    <property type="entry name" value="Nucleotide-diphospho-sugar transferases"/>
    <property type="match status" value="1"/>
</dbReference>
<evidence type="ECO:0000256" key="1">
    <source>
        <dbReference type="ARBA" id="ARBA00022679"/>
    </source>
</evidence>
<dbReference type="InterPro" id="IPR001228">
    <property type="entry name" value="IspD"/>
</dbReference>
<keyword evidence="1 3" id="KW-0808">Transferase</keyword>
<accession>A0ABV7RIN3</accession>
<keyword evidence="5" id="KW-1185">Reference proteome</keyword>
<comment type="catalytic activity">
    <reaction evidence="3">
        <text>2-C-methyl-D-erythritol 4-phosphate + CTP + H(+) = 4-CDP-2-C-methyl-D-erythritol + diphosphate</text>
        <dbReference type="Rhea" id="RHEA:13429"/>
        <dbReference type="ChEBI" id="CHEBI:15378"/>
        <dbReference type="ChEBI" id="CHEBI:33019"/>
        <dbReference type="ChEBI" id="CHEBI:37563"/>
        <dbReference type="ChEBI" id="CHEBI:57823"/>
        <dbReference type="ChEBI" id="CHEBI:58262"/>
        <dbReference type="EC" id="2.7.7.60"/>
    </reaction>
</comment>
<dbReference type="EMBL" id="JBHRXN010000036">
    <property type="protein sequence ID" value="MFC3533880.1"/>
    <property type="molecule type" value="Genomic_DNA"/>
</dbReference>
<gene>
    <name evidence="3 4" type="primary">ispD</name>
    <name evidence="4" type="ORF">ACFOLG_17070</name>
</gene>
<keyword evidence="2 3" id="KW-0548">Nucleotidyltransferase</keyword>
<feature type="site" description="Transition state stabilizer" evidence="3">
    <location>
        <position position="16"/>
    </location>
</feature>
<name>A0ABV7RIN3_9NEIS</name>
<dbReference type="PANTHER" id="PTHR32125">
    <property type="entry name" value="2-C-METHYL-D-ERYTHRITOL 4-PHOSPHATE CYTIDYLYLTRANSFERASE, CHLOROPLASTIC"/>
    <property type="match status" value="1"/>
</dbReference>
<organism evidence="4 5">
    <name type="scientific">Vogesella facilis</name>
    <dbReference type="NCBI Taxonomy" id="1655232"/>
    <lineage>
        <taxon>Bacteria</taxon>
        <taxon>Pseudomonadati</taxon>
        <taxon>Pseudomonadota</taxon>
        <taxon>Betaproteobacteria</taxon>
        <taxon>Neisseriales</taxon>
        <taxon>Chromobacteriaceae</taxon>
        <taxon>Vogesella</taxon>
    </lineage>
</organism>
<evidence type="ECO:0000313" key="4">
    <source>
        <dbReference type="EMBL" id="MFC3533880.1"/>
    </source>
</evidence>
<dbReference type="HAMAP" id="MF_00108">
    <property type="entry name" value="IspD"/>
    <property type="match status" value="1"/>
</dbReference>
<reference evidence="5" key="1">
    <citation type="journal article" date="2019" name="Int. J. Syst. Evol. Microbiol.">
        <title>The Global Catalogue of Microorganisms (GCM) 10K type strain sequencing project: providing services to taxonomists for standard genome sequencing and annotation.</title>
        <authorList>
            <consortium name="The Broad Institute Genomics Platform"/>
            <consortium name="The Broad Institute Genome Sequencing Center for Infectious Disease"/>
            <person name="Wu L."/>
            <person name="Ma J."/>
        </authorList>
    </citation>
    <scope>NUCLEOTIDE SEQUENCE [LARGE SCALE GENOMIC DNA]</scope>
    <source>
        <strain evidence="5">KCTC 42742</strain>
    </source>
</reference>
<dbReference type="InterPro" id="IPR050088">
    <property type="entry name" value="IspD/TarI_cytidylyltransf_bact"/>
</dbReference>
<dbReference type="CDD" id="cd02516">
    <property type="entry name" value="CDP-ME_synthetase"/>
    <property type="match status" value="1"/>
</dbReference>
<sequence length="229" mass="23713">MPRRIALVPAAGHGSRFGSATPKQYLDIGGQPLLAHTLVVLAAHPAIDQVAVVISPGDEWFDSFDWPLPKLMVLRVGGASRAESVANGLAALAPAADDWLLVHDAARCCLSPQALARLLADIGDDAVGGILAQPVADTVKQGDAAARIAATVPRDGLWLAQTPQMFRAGLLAAALADAANPAITDEASAIELLGHAPRLVLGEAQNFKVTWPDDLALAAAILAARKEQA</sequence>
<comment type="pathway">
    <text evidence="3">Isoprenoid biosynthesis; isopentenyl diphosphate biosynthesis via DXP pathway; isopentenyl diphosphate from 1-deoxy-D-xylulose 5-phosphate: step 2/6.</text>
</comment>
<keyword evidence="3" id="KW-0414">Isoprene biosynthesis</keyword>
<comment type="caution">
    <text evidence="4">The sequence shown here is derived from an EMBL/GenBank/DDBJ whole genome shotgun (WGS) entry which is preliminary data.</text>
</comment>
<dbReference type="PANTHER" id="PTHR32125:SF4">
    <property type="entry name" value="2-C-METHYL-D-ERYTHRITOL 4-PHOSPHATE CYTIDYLYLTRANSFERASE, CHLOROPLASTIC"/>
    <property type="match status" value="1"/>
</dbReference>
<feature type="site" description="Transition state stabilizer" evidence="3">
    <location>
        <position position="23"/>
    </location>
</feature>
<comment type="similarity">
    <text evidence="3">Belongs to the IspD/TarI cytidylyltransferase family. IspD subfamily.</text>
</comment>
<evidence type="ECO:0000313" key="5">
    <source>
        <dbReference type="Proteomes" id="UP001595741"/>
    </source>
</evidence>
<dbReference type="EC" id="2.7.7.60" evidence="3"/>
<evidence type="ECO:0000256" key="2">
    <source>
        <dbReference type="ARBA" id="ARBA00022695"/>
    </source>
</evidence>
<protein>
    <recommendedName>
        <fullName evidence="3">2-C-methyl-D-erythritol 4-phosphate cytidylyltransferase</fullName>
        <ecNumber evidence="3">2.7.7.60</ecNumber>
    </recommendedName>
    <alternativeName>
        <fullName evidence="3">4-diphosphocytidyl-2C-methyl-D-erythritol synthase</fullName>
    </alternativeName>
    <alternativeName>
        <fullName evidence="3">MEP cytidylyltransferase</fullName>
        <shortName evidence="3">MCT</shortName>
    </alternativeName>
</protein>
<comment type="function">
    <text evidence="3">Catalyzes the formation of 4-diphosphocytidyl-2-C-methyl-D-erythritol from CTP and 2-C-methyl-D-erythritol 4-phosphate (MEP).</text>
</comment>
<dbReference type="NCBIfam" id="TIGR00453">
    <property type="entry name" value="ispD"/>
    <property type="match status" value="1"/>
</dbReference>
<dbReference type="Pfam" id="PF01128">
    <property type="entry name" value="IspD"/>
    <property type="match status" value="1"/>
</dbReference>
<dbReference type="Gene3D" id="3.90.550.10">
    <property type="entry name" value="Spore Coat Polysaccharide Biosynthesis Protein SpsA, Chain A"/>
    <property type="match status" value="1"/>
</dbReference>